<comment type="caution">
    <text evidence="2">The sequence shown here is derived from an EMBL/GenBank/DDBJ whole genome shotgun (WGS) entry which is preliminary data.</text>
</comment>
<evidence type="ECO:0000256" key="1">
    <source>
        <dbReference type="SAM" id="MobiDB-lite"/>
    </source>
</evidence>
<dbReference type="Proteomes" id="UP001066276">
    <property type="component" value="Chromosome 9"/>
</dbReference>
<proteinExistence type="predicted"/>
<dbReference type="EMBL" id="JANPWB010000013">
    <property type="protein sequence ID" value="KAJ1105778.1"/>
    <property type="molecule type" value="Genomic_DNA"/>
</dbReference>
<sequence>MANARPQASGSHLDSLPHCVAEEALRCFLKVGVLPGLLSLISGGASFQSTSGLSEYELHTAQHLQDSLGVRSQKTQETEENLRGASTAADGTLPPILHVAHYPACAN</sequence>
<reference evidence="2" key="1">
    <citation type="journal article" date="2022" name="bioRxiv">
        <title>Sequencing and chromosome-scale assembly of the giantPleurodeles waltlgenome.</title>
        <authorList>
            <person name="Brown T."/>
            <person name="Elewa A."/>
            <person name="Iarovenko S."/>
            <person name="Subramanian E."/>
            <person name="Araus A.J."/>
            <person name="Petzold A."/>
            <person name="Susuki M."/>
            <person name="Suzuki K.-i.T."/>
            <person name="Hayashi T."/>
            <person name="Toyoda A."/>
            <person name="Oliveira C."/>
            <person name="Osipova E."/>
            <person name="Leigh N.D."/>
            <person name="Simon A."/>
            <person name="Yun M.H."/>
        </authorList>
    </citation>
    <scope>NUCLEOTIDE SEQUENCE</scope>
    <source>
        <strain evidence="2">20211129_DDA</strain>
        <tissue evidence="2">Liver</tissue>
    </source>
</reference>
<feature type="region of interest" description="Disordered" evidence="1">
    <location>
        <begin position="69"/>
        <end position="89"/>
    </location>
</feature>
<gene>
    <name evidence="2" type="ORF">NDU88_003183</name>
</gene>
<dbReference type="AlphaFoldDB" id="A0AAV7MXS6"/>
<name>A0AAV7MXS6_PLEWA</name>
<accession>A0AAV7MXS6</accession>
<evidence type="ECO:0000313" key="2">
    <source>
        <dbReference type="EMBL" id="KAJ1105778.1"/>
    </source>
</evidence>
<evidence type="ECO:0000313" key="3">
    <source>
        <dbReference type="Proteomes" id="UP001066276"/>
    </source>
</evidence>
<keyword evidence="3" id="KW-1185">Reference proteome</keyword>
<organism evidence="2 3">
    <name type="scientific">Pleurodeles waltl</name>
    <name type="common">Iberian ribbed newt</name>
    <dbReference type="NCBI Taxonomy" id="8319"/>
    <lineage>
        <taxon>Eukaryota</taxon>
        <taxon>Metazoa</taxon>
        <taxon>Chordata</taxon>
        <taxon>Craniata</taxon>
        <taxon>Vertebrata</taxon>
        <taxon>Euteleostomi</taxon>
        <taxon>Amphibia</taxon>
        <taxon>Batrachia</taxon>
        <taxon>Caudata</taxon>
        <taxon>Salamandroidea</taxon>
        <taxon>Salamandridae</taxon>
        <taxon>Pleurodelinae</taxon>
        <taxon>Pleurodeles</taxon>
    </lineage>
</organism>
<protein>
    <submittedName>
        <fullName evidence="2">Uncharacterized protein</fullName>
    </submittedName>
</protein>